<sequence length="69" mass="8018">MGRLEAADKPHLRNGLQYQQFPSGLFNDSTKCETWALQFYQLQGERSWMRDTQEEGKTCPIANSCHVLR</sequence>
<accession>A0A2T5I705</accession>
<evidence type="ECO:0000313" key="2">
    <source>
        <dbReference type="Proteomes" id="UP000244152"/>
    </source>
</evidence>
<proteinExistence type="predicted"/>
<protein>
    <submittedName>
        <fullName evidence="1">Uncharacterized protein</fullName>
    </submittedName>
</protein>
<dbReference type="EMBL" id="QAOK01000025">
    <property type="protein sequence ID" value="PTQ79589.1"/>
    <property type="molecule type" value="Genomic_DNA"/>
</dbReference>
<evidence type="ECO:0000313" key="1">
    <source>
        <dbReference type="EMBL" id="PTQ79589.1"/>
    </source>
</evidence>
<reference evidence="1 2" key="1">
    <citation type="submission" date="2018-04" db="EMBL/GenBank/DDBJ databases">
        <title>Active sludge and wastewater microbial communities from Klosterneuburg, Austria.</title>
        <authorList>
            <person name="Wagner M."/>
        </authorList>
    </citation>
    <scope>NUCLEOTIDE SEQUENCE [LARGE SCALE GENOMIC DNA]</scope>
    <source>
        <strain evidence="1 2">Nl12</strain>
    </source>
</reference>
<comment type="caution">
    <text evidence="1">The sequence shown here is derived from an EMBL/GenBank/DDBJ whole genome shotgun (WGS) entry which is preliminary data.</text>
</comment>
<organism evidence="1 2">
    <name type="scientific">Nitrosospira multiformis</name>
    <dbReference type="NCBI Taxonomy" id="1231"/>
    <lineage>
        <taxon>Bacteria</taxon>
        <taxon>Pseudomonadati</taxon>
        <taxon>Pseudomonadota</taxon>
        <taxon>Betaproteobacteria</taxon>
        <taxon>Nitrosomonadales</taxon>
        <taxon>Nitrosomonadaceae</taxon>
        <taxon>Nitrosospira</taxon>
    </lineage>
</organism>
<dbReference type="AlphaFoldDB" id="A0A2T5I705"/>
<gene>
    <name evidence="1" type="ORF">C8R21_12524</name>
</gene>
<dbReference type="Proteomes" id="UP000244152">
    <property type="component" value="Unassembled WGS sequence"/>
</dbReference>
<name>A0A2T5I705_9PROT</name>